<dbReference type="Gene3D" id="1.10.472.170">
    <property type="match status" value="1"/>
</dbReference>
<dbReference type="GO" id="GO:0005634">
    <property type="term" value="C:nucleus"/>
    <property type="evidence" value="ECO:0007669"/>
    <property type="project" value="UniProtKB-SubCell"/>
</dbReference>
<dbReference type="GO" id="GO:0001006">
    <property type="term" value="F:RNA polymerase III type 3 promoter sequence-specific DNA binding"/>
    <property type="evidence" value="ECO:0007669"/>
    <property type="project" value="TreeGrafter"/>
</dbReference>
<dbReference type="Pfam" id="PF00382">
    <property type="entry name" value="TFIIB"/>
    <property type="match status" value="2"/>
</dbReference>
<evidence type="ECO:0000256" key="6">
    <source>
        <dbReference type="ARBA" id="ARBA00023015"/>
    </source>
</evidence>
<feature type="compositionally biased region" description="Basic residues" evidence="9">
    <location>
        <begin position="377"/>
        <end position="389"/>
    </location>
</feature>
<feature type="compositionally biased region" description="Polar residues" evidence="9">
    <location>
        <begin position="436"/>
        <end position="459"/>
    </location>
</feature>
<dbReference type="OrthoDB" id="511529at2759"/>
<evidence type="ECO:0000259" key="11">
    <source>
        <dbReference type="Pfam" id="PF07741"/>
    </source>
</evidence>
<feature type="compositionally biased region" description="Acidic residues" evidence="9">
    <location>
        <begin position="490"/>
        <end position="505"/>
    </location>
</feature>
<evidence type="ECO:0000256" key="3">
    <source>
        <dbReference type="ARBA" id="ARBA00022723"/>
    </source>
</evidence>
<dbReference type="GO" id="GO:0017025">
    <property type="term" value="F:TBP-class protein binding"/>
    <property type="evidence" value="ECO:0007669"/>
    <property type="project" value="InterPro"/>
</dbReference>
<dbReference type="AlphaFoldDB" id="A0A2T3A578"/>
<organism evidence="12 13">
    <name type="scientific">Coniella lustricola</name>
    <dbReference type="NCBI Taxonomy" id="2025994"/>
    <lineage>
        <taxon>Eukaryota</taxon>
        <taxon>Fungi</taxon>
        <taxon>Dikarya</taxon>
        <taxon>Ascomycota</taxon>
        <taxon>Pezizomycotina</taxon>
        <taxon>Sordariomycetes</taxon>
        <taxon>Sordariomycetidae</taxon>
        <taxon>Diaporthales</taxon>
        <taxon>Schizoparmaceae</taxon>
        <taxon>Coniella</taxon>
    </lineage>
</organism>
<dbReference type="InterPro" id="IPR011665">
    <property type="entry name" value="BRF1_TBP-bd_dom"/>
</dbReference>
<dbReference type="Pfam" id="PF07741">
    <property type="entry name" value="BRF1"/>
    <property type="match status" value="1"/>
</dbReference>
<feature type="region of interest" description="Disordered" evidence="9">
    <location>
        <begin position="719"/>
        <end position="798"/>
    </location>
</feature>
<keyword evidence="8" id="KW-0539">Nucleus</keyword>
<dbReference type="InterPro" id="IPR013150">
    <property type="entry name" value="TFIIB_cyclin"/>
</dbReference>
<evidence type="ECO:0000256" key="7">
    <source>
        <dbReference type="ARBA" id="ARBA00023163"/>
    </source>
</evidence>
<dbReference type="PANTHER" id="PTHR11618:SF4">
    <property type="entry name" value="TRANSCRIPTION FACTOR IIIB 90 KDA SUBUNIT"/>
    <property type="match status" value="1"/>
</dbReference>
<name>A0A2T3A578_9PEZI</name>
<dbReference type="GO" id="GO:0070897">
    <property type="term" value="P:transcription preinitiation complex assembly"/>
    <property type="evidence" value="ECO:0007669"/>
    <property type="project" value="InterPro"/>
</dbReference>
<evidence type="ECO:0000256" key="1">
    <source>
        <dbReference type="ARBA" id="ARBA00004123"/>
    </source>
</evidence>
<sequence>MSSLNKSPAKTGHAKPKKPAFNPARAINDRDWRRKQIAQSANRASSVAGSPPPSSATARIPVISRPHSRCPNPKCTTPHIVEGTCQSCGSVAEEESNIVAEVQFGEASNGQAYAQGVNINFGEAGHRMDFQNGRRRVAGGGDGPNNIDTLRSGQECINAIVLKCQLPSRIADVAMAQFKHMQSRGFLRGRTTDRGAGAAVYWAVRSSGNTQTMLLDIADAISFDVFRLGRTFKKLLALLYNDPQKDCPFEPLFLEDIIKSMCSRLGFDLETEKVQQDAVRIVSRMDRDWINIGRKPAGVCGSAVMVAARMNNFRRTAEEVSYVAKTTTATLRLRLNEFAQVDSAKMSIANFRQDKEMIAAAHDPPAFYKQTEEYKQKKLRKKGTNKRKRAGTEAAAVEGEEQEQADDASERQQTAEPSPSESATQADSPSKRQKTAEVSTSASPSANGVLSQSQNSDPQTDADGFAIPALPSAALSESSTARPAVHDITQDDLIEADPDNEQDEEYALASKYGDVPLPGSELLDSLAAVDGFHQGARNVRKGRIQGSAMRDFVYAKEEEKWEAKELEEAEEIAKEIMDTESTMWKAAYKWSGKTKEELLAVSASMRPARYQGDGMIDAPEVAEDEFANDPEVINCLLTEEESRVKEQLWLNENKDWLRLQQEKEDKAKLAPPRKPRKNRRRPRIGEGQATPASSAGDAALATAKRLQVSSKFNYDALHKMLSGNRGPGSAPGSEIASRQTSRAGSALASSDEEGDDDDDGIHGEGDVDDEENGAVGEDHEGGYQRDEGDEYGGGYDEY</sequence>
<evidence type="ECO:0000256" key="9">
    <source>
        <dbReference type="SAM" id="MobiDB-lite"/>
    </source>
</evidence>
<dbReference type="InParanoid" id="A0A2T3A578"/>
<dbReference type="Proteomes" id="UP000241462">
    <property type="component" value="Unassembled WGS sequence"/>
</dbReference>
<feature type="compositionally biased region" description="Low complexity" evidence="9">
    <location>
        <begin position="466"/>
        <end position="479"/>
    </location>
</feature>
<gene>
    <name evidence="12" type="ORF">BD289DRAFT_436600</name>
</gene>
<dbReference type="Gene3D" id="1.20.5.650">
    <property type="entry name" value="Single helix bin"/>
    <property type="match status" value="1"/>
</dbReference>
<accession>A0A2T3A578</accession>
<dbReference type="GO" id="GO:0000126">
    <property type="term" value="C:transcription factor TFIIIB complex"/>
    <property type="evidence" value="ECO:0007669"/>
    <property type="project" value="TreeGrafter"/>
</dbReference>
<dbReference type="InterPro" id="IPR000812">
    <property type="entry name" value="TFIIB"/>
</dbReference>
<dbReference type="FunFam" id="1.10.472.10:FF:000002">
    <property type="entry name" value="Transcription factor IIIB 90 kDa subunit"/>
    <property type="match status" value="1"/>
</dbReference>
<keyword evidence="6" id="KW-0805">Transcription regulation</keyword>
<comment type="subcellular location">
    <subcellularLocation>
        <location evidence="1">Nucleus</location>
    </subcellularLocation>
</comment>
<comment type="similarity">
    <text evidence="2">Belongs to the TFIIB family.</text>
</comment>
<feature type="region of interest" description="Disordered" evidence="9">
    <location>
        <begin position="369"/>
        <end position="505"/>
    </location>
</feature>
<feature type="region of interest" description="Disordered" evidence="9">
    <location>
        <begin position="1"/>
        <end position="72"/>
    </location>
</feature>
<evidence type="ECO:0000313" key="12">
    <source>
        <dbReference type="EMBL" id="PSR82942.1"/>
    </source>
</evidence>
<feature type="compositionally biased region" description="Acidic residues" evidence="9">
    <location>
        <begin position="750"/>
        <end position="759"/>
    </location>
</feature>
<feature type="domain" description="Transcription factor TFIIB cyclin-like" evidence="10">
    <location>
        <begin position="149"/>
        <end position="235"/>
    </location>
</feature>
<feature type="compositionally biased region" description="Basic residues" evidence="9">
    <location>
        <begin position="671"/>
        <end position="682"/>
    </location>
</feature>
<evidence type="ECO:0000313" key="13">
    <source>
        <dbReference type="Proteomes" id="UP000241462"/>
    </source>
</evidence>
<keyword evidence="3" id="KW-0479">Metal-binding</keyword>
<dbReference type="EMBL" id="KZ678467">
    <property type="protein sequence ID" value="PSR82942.1"/>
    <property type="molecule type" value="Genomic_DNA"/>
</dbReference>
<evidence type="ECO:0000256" key="5">
    <source>
        <dbReference type="ARBA" id="ARBA00022833"/>
    </source>
</evidence>
<keyword evidence="13" id="KW-1185">Reference proteome</keyword>
<feature type="region of interest" description="Disordered" evidence="9">
    <location>
        <begin position="660"/>
        <end position="701"/>
    </location>
</feature>
<dbReference type="GO" id="GO:0008270">
    <property type="term" value="F:zinc ion binding"/>
    <property type="evidence" value="ECO:0007669"/>
    <property type="project" value="UniProtKB-KW"/>
</dbReference>
<proteinExistence type="inferred from homology"/>
<feature type="compositionally biased region" description="Acidic residues" evidence="9">
    <location>
        <begin position="398"/>
        <end position="407"/>
    </location>
</feature>
<feature type="domain" description="Brf1 TBP-binding" evidence="11">
    <location>
        <begin position="624"/>
        <end position="721"/>
    </location>
</feature>
<evidence type="ECO:0000256" key="8">
    <source>
        <dbReference type="ARBA" id="ARBA00023242"/>
    </source>
</evidence>
<feature type="compositionally biased region" description="Low complexity" evidence="9">
    <location>
        <begin position="689"/>
        <end position="701"/>
    </location>
</feature>
<reference evidence="12 13" key="1">
    <citation type="journal article" date="2018" name="Mycol. Prog.">
        <title>Coniella lustricola, a new species from submerged detritus.</title>
        <authorList>
            <person name="Raudabaugh D.B."/>
            <person name="Iturriaga T."/>
            <person name="Carver A."/>
            <person name="Mondo S."/>
            <person name="Pangilinan J."/>
            <person name="Lipzen A."/>
            <person name="He G."/>
            <person name="Amirebrahimi M."/>
            <person name="Grigoriev I.V."/>
            <person name="Miller A.N."/>
        </authorList>
    </citation>
    <scope>NUCLEOTIDE SEQUENCE [LARGE SCALE GENOMIC DNA]</scope>
    <source>
        <strain evidence="12 13">B22-T-1</strain>
    </source>
</reference>
<dbReference type="GO" id="GO:0097550">
    <property type="term" value="C:transcription preinitiation complex"/>
    <property type="evidence" value="ECO:0007669"/>
    <property type="project" value="TreeGrafter"/>
</dbReference>
<dbReference type="FunCoup" id="A0A2T3A578">
    <property type="interactions" value="451"/>
</dbReference>
<dbReference type="PANTHER" id="PTHR11618">
    <property type="entry name" value="TRANSCRIPTION INITIATION FACTOR IIB-RELATED"/>
    <property type="match status" value="1"/>
</dbReference>
<dbReference type="Gene3D" id="1.10.472.10">
    <property type="entry name" value="Cyclin-like"/>
    <property type="match status" value="1"/>
</dbReference>
<keyword evidence="7" id="KW-0804">Transcription</keyword>
<evidence type="ECO:0000259" key="10">
    <source>
        <dbReference type="Pfam" id="PF00382"/>
    </source>
</evidence>
<evidence type="ECO:0000256" key="4">
    <source>
        <dbReference type="ARBA" id="ARBA00022771"/>
    </source>
</evidence>
<evidence type="ECO:0000256" key="2">
    <source>
        <dbReference type="ARBA" id="ARBA00010857"/>
    </source>
</evidence>
<dbReference type="GO" id="GO:0000995">
    <property type="term" value="F:RNA polymerase III general transcription initiation factor activity"/>
    <property type="evidence" value="ECO:0007669"/>
    <property type="project" value="TreeGrafter"/>
</dbReference>
<dbReference type="InterPro" id="IPR036915">
    <property type="entry name" value="Cyclin-like_sf"/>
</dbReference>
<feature type="compositionally biased region" description="Polar residues" evidence="9">
    <location>
        <begin position="414"/>
        <end position="428"/>
    </location>
</feature>
<feature type="domain" description="Transcription factor TFIIB cyclin-like" evidence="10">
    <location>
        <begin position="256"/>
        <end position="339"/>
    </location>
</feature>
<dbReference type="STRING" id="2025994.A0A2T3A578"/>
<dbReference type="SUPFAM" id="SSF47954">
    <property type="entry name" value="Cyclin-like"/>
    <property type="match status" value="2"/>
</dbReference>
<feature type="compositionally biased region" description="Basic and acidic residues" evidence="9">
    <location>
        <begin position="776"/>
        <end position="786"/>
    </location>
</feature>
<keyword evidence="4" id="KW-0863">Zinc-finger</keyword>
<protein>
    <submittedName>
        <fullName evidence="12">Uncharacterized protein</fullName>
    </submittedName>
</protein>
<keyword evidence="5" id="KW-0862">Zinc</keyword>